<evidence type="ECO:0000256" key="3">
    <source>
        <dbReference type="ARBA" id="ARBA00022989"/>
    </source>
</evidence>
<keyword evidence="7" id="KW-0436">Ligase</keyword>
<evidence type="ECO:0000256" key="4">
    <source>
        <dbReference type="ARBA" id="ARBA00023136"/>
    </source>
</evidence>
<feature type="transmembrane region" description="Helical" evidence="5">
    <location>
        <begin position="109"/>
        <end position="129"/>
    </location>
</feature>
<keyword evidence="4 5" id="KW-0472">Membrane</keyword>
<comment type="subcellular location">
    <subcellularLocation>
        <location evidence="1">Membrane</location>
        <topology evidence="1">Multi-pass membrane protein</topology>
    </subcellularLocation>
</comment>
<feature type="transmembrane region" description="Helical" evidence="5">
    <location>
        <begin position="44"/>
        <end position="64"/>
    </location>
</feature>
<evidence type="ECO:0000313" key="7">
    <source>
        <dbReference type="EMBL" id="MBD7958548.1"/>
    </source>
</evidence>
<dbReference type="PANTHER" id="PTHR37422:SF13">
    <property type="entry name" value="LIPOPOLYSACCHARIDE BIOSYNTHESIS PROTEIN PA4999-RELATED"/>
    <property type="match status" value="1"/>
</dbReference>
<dbReference type="Pfam" id="PF04932">
    <property type="entry name" value="Wzy_C"/>
    <property type="match status" value="1"/>
</dbReference>
<protein>
    <submittedName>
        <fullName evidence="7">O-antigen ligase family protein</fullName>
    </submittedName>
</protein>
<evidence type="ECO:0000256" key="2">
    <source>
        <dbReference type="ARBA" id="ARBA00022692"/>
    </source>
</evidence>
<feature type="transmembrane region" description="Helical" evidence="5">
    <location>
        <begin position="12"/>
        <end position="32"/>
    </location>
</feature>
<dbReference type="EMBL" id="JACSQP010000009">
    <property type="protein sequence ID" value="MBD7958548.1"/>
    <property type="molecule type" value="Genomic_DNA"/>
</dbReference>
<proteinExistence type="predicted"/>
<evidence type="ECO:0000256" key="1">
    <source>
        <dbReference type="ARBA" id="ARBA00004141"/>
    </source>
</evidence>
<organism evidence="7 8">
    <name type="scientific">Microbacterium pullorum</name>
    <dbReference type="NCBI Taxonomy" id="2762236"/>
    <lineage>
        <taxon>Bacteria</taxon>
        <taxon>Bacillati</taxon>
        <taxon>Actinomycetota</taxon>
        <taxon>Actinomycetes</taxon>
        <taxon>Micrococcales</taxon>
        <taxon>Microbacteriaceae</taxon>
        <taxon>Microbacterium</taxon>
    </lineage>
</organism>
<feature type="domain" description="O-antigen ligase-related" evidence="6">
    <location>
        <begin position="201"/>
        <end position="329"/>
    </location>
</feature>
<dbReference type="PANTHER" id="PTHR37422">
    <property type="entry name" value="TEICHURONIC ACID BIOSYNTHESIS PROTEIN TUAE"/>
    <property type="match status" value="1"/>
</dbReference>
<reference evidence="7 8" key="1">
    <citation type="submission" date="2020-08" db="EMBL/GenBank/DDBJ databases">
        <title>A Genomic Blueprint of the Chicken Gut Microbiome.</title>
        <authorList>
            <person name="Gilroy R."/>
            <person name="Ravi A."/>
            <person name="Getino M."/>
            <person name="Pursley I."/>
            <person name="Horton D.L."/>
            <person name="Alikhan N.-F."/>
            <person name="Baker D."/>
            <person name="Gharbi K."/>
            <person name="Hall N."/>
            <person name="Watson M."/>
            <person name="Adriaenssens E.M."/>
            <person name="Foster-Nyarko E."/>
            <person name="Jarju S."/>
            <person name="Secka A."/>
            <person name="Antonio M."/>
            <person name="Oren A."/>
            <person name="Chaudhuri R."/>
            <person name="La Ragione R.M."/>
            <person name="Hildebrand F."/>
            <person name="Pallen M.J."/>
        </authorList>
    </citation>
    <scope>NUCLEOTIDE SEQUENCE [LARGE SCALE GENOMIC DNA]</scope>
    <source>
        <strain evidence="7 8">Sa4CUA7</strain>
    </source>
</reference>
<evidence type="ECO:0000256" key="5">
    <source>
        <dbReference type="SAM" id="Phobius"/>
    </source>
</evidence>
<keyword evidence="8" id="KW-1185">Reference proteome</keyword>
<dbReference type="GO" id="GO:0016874">
    <property type="term" value="F:ligase activity"/>
    <property type="evidence" value="ECO:0007669"/>
    <property type="project" value="UniProtKB-KW"/>
</dbReference>
<dbReference type="Proteomes" id="UP000648352">
    <property type="component" value="Unassembled WGS sequence"/>
</dbReference>
<feature type="transmembrane region" description="Helical" evidence="5">
    <location>
        <begin position="238"/>
        <end position="260"/>
    </location>
</feature>
<dbReference type="InterPro" id="IPR007016">
    <property type="entry name" value="O-antigen_ligase-rel_domated"/>
</dbReference>
<feature type="transmembrane region" description="Helical" evidence="5">
    <location>
        <begin position="79"/>
        <end position="97"/>
    </location>
</feature>
<comment type="caution">
    <text evidence="7">The sequence shown here is derived from an EMBL/GenBank/DDBJ whole genome shotgun (WGS) entry which is preliminary data.</text>
</comment>
<accession>A0ABR8S4Y4</accession>
<keyword evidence="3 5" id="KW-1133">Transmembrane helix</keyword>
<evidence type="ECO:0000259" key="6">
    <source>
        <dbReference type="Pfam" id="PF04932"/>
    </source>
</evidence>
<sequence>MVIDVIGAAGTVPMILSCLLLVFWLCSWAWGLHRPLESRHPGRLAGFFLLVGVASSYVALYGGWSGESTATGLMAADRWLILVAASLALILVTGDSVRTMADVLQLARWLLAGAFFSCLVGVVQFTLGINPMEWIQMGMPGFRYNGGDTAFQARGNLMRVAGSTFHSIEFAVVSAMLLPLSVWRALHDPRGKAWFHWLQTALLVFAVAATVSRSGILGAAVALAVFVPFMPQRPRRAVLAVLPVVVVVLFLTIPGFMLTLTGALTADDSDPSISTRTNNYPRVMRMIDERPWFGVGPGNYTAHGALQILDNQYLNAAVSIGLIGLACLVVYLWFPALTAIHTARTASSPPVKSLAGACGAGLAAAAVCSVTFDSLSFPVFTLTYPLLVGLSGAAWQLAKRETEFVSASSGSSKASE</sequence>
<name>A0ABR8S4Y4_9MICO</name>
<keyword evidence="2 5" id="KW-0812">Transmembrane</keyword>
<gene>
    <name evidence="7" type="ORF">H9651_12935</name>
</gene>
<evidence type="ECO:0000313" key="8">
    <source>
        <dbReference type="Proteomes" id="UP000648352"/>
    </source>
</evidence>
<feature type="transmembrane region" description="Helical" evidence="5">
    <location>
        <begin position="313"/>
        <end position="334"/>
    </location>
</feature>
<feature type="transmembrane region" description="Helical" evidence="5">
    <location>
        <begin position="165"/>
        <end position="186"/>
    </location>
</feature>
<dbReference type="InterPro" id="IPR051533">
    <property type="entry name" value="WaaL-like"/>
</dbReference>